<dbReference type="InterPro" id="IPR019734">
    <property type="entry name" value="TPR_rpt"/>
</dbReference>
<reference evidence="5" key="1">
    <citation type="submission" date="2017-05" db="EMBL/GenBank/DDBJ databases">
        <authorList>
            <person name="Sharma S."/>
            <person name="Sidhu C."/>
            <person name="Pinnaka A.K."/>
        </authorList>
    </citation>
    <scope>NUCLEOTIDE SEQUENCE [LARGE SCALE GENOMIC DNA]</scope>
    <source>
        <strain evidence="5">AK93</strain>
    </source>
</reference>
<comment type="caution">
    <text evidence="4">The sequence shown here is derived from an EMBL/GenBank/DDBJ whole genome shotgun (WGS) entry which is preliminary data.</text>
</comment>
<dbReference type="Proteomes" id="UP000256763">
    <property type="component" value="Unassembled WGS sequence"/>
</dbReference>
<dbReference type="PANTHER" id="PTHR44943:SF10">
    <property type="match status" value="1"/>
</dbReference>
<sequence>MPQHWMNTNCCWKNRPIHSKSRPLSCTNSISPGPAAASLTNGCAKATTRWRNSCPPVTANRKGACMSSKPWIKTMVVCAVLALVGCAHMPGSGVPEEEFGRAVALLQDERYEDAVAVLEPLAERRPDNASVGINLAIAHRELGDDEAAKKRLEKVLARNPEHPEAHNLYAIQLRRLGQFDDARTAYQRVLELAPEHRHAHLNLAILCDIYLHDLECAQTYYDRYLTLSNKEDNEVLRWVADLERRRSGGKP</sequence>
<evidence type="ECO:0000313" key="4">
    <source>
        <dbReference type="EMBL" id="RFA38882.1"/>
    </source>
</evidence>
<keyword evidence="5" id="KW-1185">Reference proteome</keyword>
<evidence type="ECO:0000256" key="2">
    <source>
        <dbReference type="ARBA" id="ARBA00022803"/>
    </source>
</evidence>
<dbReference type="AlphaFoldDB" id="A0A3E0X0D6"/>
<accession>A0A3E0X0D6</accession>
<dbReference type="PANTHER" id="PTHR44943">
    <property type="entry name" value="CELLULOSE SYNTHASE OPERON PROTEIN C"/>
    <property type="match status" value="1"/>
</dbReference>
<dbReference type="InterPro" id="IPR011990">
    <property type="entry name" value="TPR-like_helical_dom_sf"/>
</dbReference>
<gene>
    <name evidence="4" type="ORF">CAL65_02985</name>
</gene>
<organism evidence="4 5">
    <name type="scientific">Alkalilimnicola ehrlichii</name>
    <dbReference type="NCBI Taxonomy" id="351052"/>
    <lineage>
        <taxon>Bacteria</taxon>
        <taxon>Pseudomonadati</taxon>
        <taxon>Pseudomonadota</taxon>
        <taxon>Gammaproteobacteria</taxon>
        <taxon>Chromatiales</taxon>
        <taxon>Ectothiorhodospiraceae</taxon>
        <taxon>Alkalilimnicola</taxon>
    </lineage>
</organism>
<dbReference type="PROSITE" id="PS50005">
    <property type="entry name" value="TPR"/>
    <property type="match status" value="2"/>
</dbReference>
<keyword evidence="1" id="KW-0677">Repeat</keyword>
<feature type="repeat" description="TPR" evidence="3">
    <location>
        <begin position="129"/>
        <end position="162"/>
    </location>
</feature>
<dbReference type="Pfam" id="PF14559">
    <property type="entry name" value="TPR_19"/>
    <property type="match status" value="1"/>
</dbReference>
<dbReference type="OrthoDB" id="5959200at2"/>
<dbReference type="InterPro" id="IPR051685">
    <property type="entry name" value="Ycf3/AcsC/BcsC/TPR_MFPF"/>
</dbReference>
<keyword evidence="2 3" id="KW-0802">TPR repeat</keyword>
<evidence type="ECO:0000256" key="1">
    <source>
        <dbReference type="ARBA" id="ARBA00022737"/>
    </source>
</evidence>
<proteinExistence type="predicted"/>
<evidence type="ECO:0000256" key="3">
    <source>
        <dbReference type="PROSITE-ProRule" id="PRU00339"/>
    </source>
</evidence>
<dbReference type="EMBL" id="NFZW01000002">
    <property type="protein sequence ID" value="RFA38882.1"/>
    <property type="molecule type" value="Genomic_DNA"/>
</dbReference>
<name>A0A3E0X0D6_9GAMM</name>
<evidence type="ECO:0000313" key="5">
    <source>
        <dbReference type="Proteomes" id="UP000256763"/>
    </source>
</evidence>
<feature type="repeat" description="TPR" evidence="3">
    <location>
        <begin position="163"/>
        <end position="196"/>
    </location>
</feature>
<protein>
    <submittedName>
        <fullName evidence="4">Uncharacterized protein</fullName>
    </submittedName>
</protein>
<dbReference type="Gene3D" id="1.25.40.10">
    <property type="entry name" value="Tetratricopeptide repeat domain"/>
    <property type="match status" value="1"/>
</dbReference>
<dbReference type="SMART" id="SM00028">
    <property type="entry name" value="TPR"/>
    <property type="match status" value="3"/>
</dbReference>
<dbReference type="Pfam" id="PF13432">
    <property type="entry name" value="TPR_16"/>
    <property type="match status" value="1"/>
</dbReference>
<dbReference type="SUPFAM" id="SSF48452">
    <property type="entry name" value="TPR-like"/>
    <property type="match status" value="1"/>
</dbReference>